<dbReference type="AlphaFoldDB" id="A0A0B5I6A6"/>
<gene>
    <name evidence="1" type="ORF">SVTN_04385</name>
</gene>
<dbReference type="HOGENOM" id="CLU_183116_0_0_11"/>
<dbReference type="EMBL" id="CP010407">
    <property type="protein sequence ID" value="AJF63784.1"/>
    <property type="molecule type" value="Genomic_DNA"/>
</dbReference>
<accession>A0A0B5I6A6</accession>
<protein>
    <submittedName>
        <fullName evidence="1">Uncharacterized protein</fullName>
    </submittedName>
</protein>
<proteinExistence type="predicted"/>
<dbReference type="KEGG" id="svt:SVTN_04385"/>
<organism evidence="1 2">
    <name type="scientific">Streptomyces vietnamensis</name>
    <dbReference type="NCBI Taxonomy" id="362257"/>
    <lineage>
        <taxon>Bacteria</taxon>
        <taxon>Bacillati</taxon>
        <taxon>Actinomycetota</taxon>
        <taxon>Actinomycetes</taxon>
        <taxon>Kitasatosporales</taxon>
        <taxon>Streptomycetaceae</taxon>
        <taxon>Streptomyces</taxon>
    </lineage>
</organism>
<evidence type="ECO:0000313" key="1">
    <source>
        <dbReference type="EMBL" id="AJF63784.1"/>
    </source>
</evidence>
<keyword evidence="2" id="KW-1185">Reference proteome</keyword>
<dbReference type="Proteomes" id="UP000031774">
    <property type="component" value="Chromosome"/>
</dbReference>
<reference evidence="1 2" key="1">
    <citation type="submission" date="2014-12" db="EMBL/GenBank/DDBJ databases">
        <title>Complete genome sequence of Streptomyces vietnamensis strain GIMV4.0001, a genetic manipulable producer of the benzoisochromanequinone antibiotic granaticin.</title>
        <authorList>
            <person name="Deng M.R."/>
            <person name="Guo J."/>
            <person name="Ma L.Y."/>
            <person name="Feng G.D."/>
            <person name="Mo C.Y."/>
            <person name="Zhu H.H."/>
        </authorList>
    </citation>
    <scope>NUCLEOTIDE SEQUENCE [LARGE SCALE GENOMIC DNA]</scope>
    <source>
        <strain evidence="2">GIMV4.0001</strain>
    </source>
</reference>
<evidence type="ECO:0000313" key="2">
    <source>
        <dbReference type="Proteomes" id="UP000031774"/>
    </source>
</evidence>
<name>A0A0B5I6A6_9ACTN</name>
<dbReference type="RefSeq" id="WP_041127868.1">
    <property type="nucleotide sequence ID" value="NZ_CP010407.1"/>
</dbReference>
<sequence length="97" mass="11176">MNQTLYLLVHRHHFSLDPEDGAADFMEDGEPLFWDDSEDNIKVLGLYSSRKLAEERIERARSLPGFRSTPEGFCVHEYTVGEGHWPHGFRVDERATG</sequence>